<gene>
    <name evidence="1" type="ORF">BN2614_LOCUS5</name>
</gene>
<accession>A0A9X9M6Q4</accession>
<protein>
    <submittedName>
        <fullName evidence="1">Uncharacterized protein</fullName>
    </submittedName>
</protein>
<reference evidence="1 2" key="1">
    <citation type="submission" date="2018-10" db="EMBL/GenBank/DDBJ databases">
        <authorList>
            <person name="Ekblom R."/>
            <person name="Jareborg N."/>
        </authorList>
    </citation>
    <scope>NUCLEOTIDE SEQUENCE [LARGE SCALE GENOMIC DNA]</scope>
    <source>
        <tissue evidence="1">Muscle</tissue>
    </source>
</reference>
<sequence length="59" mass="6441">STEILAILSSSRSCFRCLVEISPLCGASGIVSNAICATQGFCKNLELLQHEALRWWLLS</sequence>
<dbReference type="AlphaFoldDB" id="A0A9X9M6Q4"/>
<comment type="caution">
    <text evidence="1">The sequence shown here is derived from an EMBL/GenBank/DDBJ whole genome shotgun (WGS) entry which is preliminary data.</text>
</comment>
<evidence type="ECO:0000313" key="1">
    <source>
        <dbReference type="EMBL" id="VCX38074.1"/>
    </source>
</evidence>
<keyword evidence="2" id="KW-1185">Reference proteome</keyword>
<proteinExistence type="predicted"/>
<evidence type="ECO:0000313" key="2">
    <source>
        <dbReference type="Proteomes" id="UP000269945"/>
    </source>
</evidence>
<organism evidence="1 2">
    <name type="scientific">Gulo gulo</name>
    <name type="common">Wolverine</name>
    <name type="synonym">Gluton</name>
    <dbReference type="NCBI Taxonomy" id="48420"/>
    <lineage>
        <taxon>Eukaryota</taxon>
        <taxon>Metazoa</taxon>
        <taxon>Chordata</taxon>
        <taxon>Craniata</taxon>
        <taxon>Vertebrata</taxon>
        <taxon>Euteleostomi</taxon>
        <taxon>Mammalia</taxon>
        <taxon>Eutheria</taxon>
        <taxon>Laurasiatheria</taxon>
        <taxon>Carnivora</taxon>
        <taxon>Caniformia</taxon>
        <taxon>Musteloidea</taxon>
        <taxon>Mustelidae</taxon>
        <taxon>Guloninae</taxon>
        <taxon>Gulo</taxon>
    </lineage>
</organism>
<dbReference type="EMBL" id="CYRY02043585">
    <property type="protein sequence ID" value="VCX38074.1"/>
    <property type="molecule type" value="Genomic_DNA"/>
</dbReference>
<feature type="non-terminal residue" evidence="1">
    <location>
        <position position="1"/>
    </location>
</feature>
<dbReference type="Proteomes" id="UP000269945">
    <property type="component" value="Unassembled WGS sequence"/>
</dbReference>
<name>A0A9X9M6Q4_GULGU</name>